<dbReference type="PANTHER" id="PTHR43806">
    <property type="entry name" value="PEPTIDASE S8"/>
    <property type="match status" value="1"/>
</dbReference>
<name>A0ABU1W512_9GAMM</name>
<dbReference type="Gene3D" id="3.40.50.200">
    <property type="entry name" value="Peptidase S8/S53 domain"/>
    <property type="match status" value="1"/>
</dbReference>
<sequence>MASQLNTAPVSPLFFVNAKQQLQLEPAASHYLMQVQSKTLKVQLSNRLLVKTGLQHNAASLSQFHPAIEKVQQLAKLQQASWWLVTVKDNPPSAVLSHLQQHAQVLAVQPDLLLQRQNARAEETSGQIKDPQLLPPLKATKTVRLAIIDDGFDLQHPALQGLNIALQYDADLRLADASPKLALDQHGTKVAALLLQTTRQHGVEPELVLIRQVSSWTSDLLLGFTVARMMQADIVNSSWILPFLPDPLAELLNEWQQQQPYFVFAAGNNAADACSSNAFSQLPGALLVAAAKHNGELWPYSNYGPCIDINAPAYFQLTTNANNKTSAFTGTSAAAAYVSAMLAIKMASGVHSRPDQLQLWVLPVSGKDAESSDQ</sequence>
<dbReference type="GO" id="GO:0006508">
    <property type="term" value="P:proteolysis"/>
    <property type="evidence" value="ECO:0007669"/>
    <property type="project" value="UniProtKB-KW"/>
</dbReference>
<feature type="active site" description="Charge relay system" evidence="5">
    <location>
        <position position="186"/>
    </location>
</feature>
<evidence type="ECO:0000313" key="7">
    <source>
        <dbReference type="EMBL" id="MDR7123061.1"/>
    </source>
</evidence>
<dbReference type="RefSeq" id="WP_310281875.1">
    <property type="nucleotide sequence ID" value="NZ_JAVDWR010000029.1"/>
</dbReference>
<dbReference type="Pfam" id="PF00082">
    <property type="entry name" value="Peptidase_S8"/>
    <property type="match status" value="1"/>
</dbReference>
<comment type="caution">
    <text evidence="7">The sequence shown here is derived from an EMBL/GenBank/DDBJ whole genome shotgun (WGS) entry which is preliminary data.</text>
</comment>
<reference evidence="7 8" key="1">
    <citation type="submission" date="2023-07" db="EMBL/GenBank/DDBJ databases">
        <title>Sorghum-associated microbial communities from plants grown in Nebraska, USA.</title>
        <authorList>
            <person name="Schachtman D."/>
        </authorList>
    </citation>
    <scope>NUCLEOTIDE SEQUENCE [LARGE SCALE GENOMIC DNA]</scope>
    <source>
        <strain evidence="7 8">4138</strain>
    </source>
</reference>
<dbReference type="InterPro" id="IPR000209">
    <property type="entry name" value="Peptidase_S8/S53_dom"/>
</dbReference>
<comment type="similarity">
    <text evidence="1 5">Belongs to the peptidase S8 family.</text>
</comment>
<dbReference type="PRINTS" id="PR00723">
    <property type="entry name" value="SUBTILISIN"/>
</dbReference>
<dbReference type="GO" id="GO:0008233">
    <property type="term" value="F:peptidase activity"/>
    <property type="evidence" value="ECO:0007669"/>
    <property type="project" value="UniProtKB-KW"/>
</dbReference>
<evidence type="ECO:0000256" key="4">
    <source>
        <dbReference type="ARBA" id="ARBA00022825"/>
    </source>
</evidence>
<accession>A0ABU1W512</accession>
<evidence type="ECO:0000256" key="1">
    <source>
        <dbReference type="ARBA" id="ARBA00011073"/>
    </source>
</evidence>
<dbReference type="PANTHER" id="PTHR43806:SF11">
    <property type="entry name" value="CEREVISIN-RELATED"/>
    <property type="match status" value="1"/>
</dbReference>
<evidence type="ECO:0000256" key="2">
    <source>
        <dbReference type="ARBA" id="ARBA00022670"/>
    </source>
</evidence>
<organism evidence="7 8">
    <name type="scientific">Rheinheimera soli</name>
    <dbReference type="NCBI Taxonomy" id="443616"/>
    <lineage>
        <taxon>Bacteria</taxon>
        <taxon>Pseudomonadati</taxon>
        <taxon>Pseudomonadota</taxon>
        <taxon>Gammaproteobacteria</taxon>
        <taxon>Chromatiales</taxon>
        <taxon>Chromatiaceae</taxon>
        <taxon>Rheinheimera</taxon>
    </lineage>
</organism>
<evidence type="ECO:0000256" key="5">
    <source>
        <dbReference type="PROSITE-ProRule" id="PRU01240"/>
    </source>
</evidence>
<dbReference type="PROSITE" id="PS51892">
    <property type="entry name" value="SUBTILASE"/>
    <property type="match status" value="1"/>
</dbReference>
<proteinExistence type="inferred from homology"/>
<dbReference type="EMBL" id="JAVDWR010000029">
    <property type="protein sequence ID" value="MDR7123061.1"/>
    <property type="molecule type" value="Genomic_DNA"/>
</dbReference>
<dbReference type="InterPro" id="IPR050131">
    <property type="entry name" value="Peptidase_S8_subtilisin-like"/>
</dbReference>
<feature type="domain" description="Peptidase S8/S53" evidence="6">
    <location>
        <begin position="141"/>
        <end position="348"/>
    </location>
</feature>
<keyword evidence="4 5" id="KW-0720">Serine protease</keyword>
<dbReference type="Proteomes" id="UP001257909">
    <property type="component" value="Unassembled WGS sequence"/>
</dbReference>
<keyword evidence="3 5" id="KW-0378">Hydrolase</keyword>
<keyword evidence="8" id="KW-1185">Reference proteome</keyword>
<dbReference type="CDD" id="cd00306">
    <property type="entry name" value="Peptidases_S8_S53"/>
    <property type="match status" value="1"/>
</dbReference>
<dbReference type="SUPFAM" id="SSF52743">
    <property type="entry name" value="Subtilisin-like"/>
    <property type="match status" value="1"/>
</dbReference>
<feature type="active site" description="Charge relay system" evidence="5">
    <location>
        <position position="149"/>
    </location>
</feature>
<dbReference type="InterPro" id="IPR036852">
    <property type="entry name" value="Peptidase_S8/S53_dom_sf"/>
</dbReference>
<feature type="active site" description="Charge relay system" evidence="5">
    <location>
        <position position="332"/>
    </location>
</feature>
<keyword evidence="2 5" id="KW-0645">Protease</keyword>
<protein>
    <submittedName>
        <fullName evidence="7">Subtilisin family serine protease</fullName>
    </submittedName>
</protein>
<dbReference type="InterPro" id="IPR015500">
    <property type="entry name" value="Peptidase_S8_subtilisin-rel"/>
</dbReference>
<evidence type="ECO:0000256" key="3">
    <source>
        <dbReference type="ARBA" id="ARBA00022801"/>
    </source>
</evidence>
<evidence type="ECO:0000259" key="6">
    <source>
        <dbReference type="Pfam" id="PF00082"/>
    </source>
</evidence>
<gene>
    <name evidence="7" type="ORF">J2W69_004044</name>
</gene>
<evidence type="ECO:0000313" key="8">
    <source>
        <dbReference type="Proteomes" id="UP001257909"/>
    </source>
</evidence>